<evidence type="ECO:0000256" key="3">
    <source>
        <dbReference type="ARBA" id="ARBA00023125"/>
    </source>
</evidence>
<evidence type="ECO:0000256" key="4">
    <source>
        <dbReference type="ARBA" id="ARBA00023163"/>
    </source>
</evidence>
<dbReference type="InterPro" id="IPR000847">
    <property type="entry name" value="LysR_HTH_N"/>
</dbReference>
<keyword evidence="7" id="KW-1185">Reference proteome</keyword>
<dbReference type="InterPro" id="IPR050389">
    <property type="entry name" value="LysR-type_TF"/>
</dbReference>
<keyword evidence="3" id="KW-0238">DNA-binding</keyword>
<dbReference type="AlphaFoldDB" id="A0A9X2YN91"/>
<dbReference type="Gene3D" id="3.40.190.10">
    <property type="entry name" value="Periplasmic binding protein-like II"/>
    <property type="match status" value="2"/>
</dbReference>
<sequence>MQSIDLNLLVVLDALLQEGSVTGAARRLHLTPPAVSRSLGRLRVITGDPLLVRAGRNLVATPVAERMRDRTHDVVAAVYEVLSPVTEPSDRELEKNLVREFRVRTGPDNAAGFGPSILDELRRRAPRVRLVLDQEGGDALAALRDGLIDLTLGSHVIDGNETLHREALLRDNVVVIGRRDGALAQACGDREASAADLSRRLHVIRTPRSVWHDPFERHFAEEGLERDVVATAPGFAAAFALVRSGDLVCLAPDRLTRSMLGDELRSWPVSIPLPELVIEQVWHHRSHTDPEHRWLRARVRAAVSSL</sequence>
<evidence type="ECO:0000256" key="1">
    <source>
        <dbReference type="ARBA" id="ARBA00009437"/>
    </source>
</evidence>
<dbReference type="Pfam" id="PF03466">
    <property type="entry name" value="LysR_substrate"/>
    <property type="match status" value="1"/>
</dbReference>
<accession>A0A9X2YN91</accession>
<keyword evidence="4" id="KW-0804">Transcription</keyword>
<dbReference type="GO" id="GO:0003700">
    <property type="term" value="F:DNA-binding transcription factor activity"/>
    <property type="evidence" value="ECO:0007669"/>
    <property type="project" value="InterPro"/>
</dbReference>
<dbReference type="Gene3D" id="1.10.10.10">
    <property type="entry name" value="Winged helix-like DNA-binding domain superfamily/Winged helix DNA-binding domain"/>
    <property type="match status" value="1"/>
</dbReference>
<evidence type="ECO:0000259" key="5">
    <source>
        <dbReference type="PROSITE" id="PS50931"/>
    </source>
</evidence>
<feature type="domain" description="HTH lysR-type" evidence="5">
    <location>
        <begin position="4"/>
        <end position="61"/>
    </location>
</feature>
<reference evidence="6" key="1">
    <citation type="submission" date="2020-07" db="EMBL/GenBank/DDBJ databases">
        <authorList>
            <person name="Pettersson B.M.F."/>
            <person name="Behra P.R.K."/>
            <person name="Ramesh M."/>
            <person name="Das S."/>
            <person name="Dasgupta S."/>
            <person name="Kirsebom L.A."/>
        </authorList>
    </citation>
    <scope>NUCLEOTIDE SEQUENCE</scope>
    <source>
        <strain evidence="6">DSM 44615</strain>
    </source>
</reference>
<evidence type="ECO:0000256" key="2">
    <source>
        <dbReference type="ARBA" id="ARBA00023015"/>
    </source>
</evidence>
<dbReference type="InterPro" id="IPR005119">
    <property type="entry name" value="LysR_subst-bd"/>
</dbReference>
<comment type="similarity">
    <text evidence="1">Belongs to the LysR transcriptional regulatory family.</text>
</comment>
<dbReference type="GO" id="GO:0003677">
    <property type="term" value="F:DNA binding"/>
    <property type="evidence" value="ECO:0007669"/>
    <property type="project" value="UniProtKB-KW"/>
</dbReference>
<keyword evidence="2" id="KW-0805">Transcription regulation</keyword>
<organism evidence="6 7">
    <name type="scientific">[Mycobacterium] manitobense</name>
    <dbReference type="NCBI Taxonomy" id="190147"/>
    <lineage>
        <taxon>Bacteria</taxon>
        <taxon>Bacillati</taxon>
        <taxon>Actinomycetota</taxon>
        <taxon>Actinomycetes</taxon>
        <taxon>Mycobacteriales</taxon>
        <taxon>Mycobacteriaceae</taxon>
        <taxon>Mycolicibacterium</taxon>
    </lineage>
</organism>
<proteinExistence type="inferred from homology"/>
<dbReference type="EMBL" id="JACKSJ010000085">
    <property type="protein sequence ID" value="MCV7170411.1"/>
    <property type="molecule type" value="Genomic_DNA"/>
</dbReference>
<dbReference type="PANTHER" id="PTHR30118">
    <property type="entry name" value="HTH-TYPE TRANSCRIPTIONAL REGULATOR LEUO-RELATED"/>
    <property type="match status" value="1"/>
</dbReference>
<dbReference type="Proteomes" id="UP001140293">
    <property type="component" value="Unassembled WGS sequence"/>
</dbReference>
<dbReference type="Pfam" id="PF00126">
    <property type="entry name" value="HTH_1"/>
    <property type="match status" value="1"/>
</dbReference>
<protein>
    <submittedName>
        <fullName evidence="6">LysR family transcriptional regulator</fullName>
    </submittedName>
</protein>
<dbReference type="PROSITE" id="PS50931">
    <property type="entry name" value="HTH_LYSR"/>
    <property type="match status" value="1"/>
</dbReference>
<dbReference type="InterPro" id="IPR036388">
    <property type="entry name" value="WH-like_DNA-bd_sf"/>
</dbReference>
<dbReference type="SUPFAM" id="SSF53850">
    <property type="entry name" value="Periplasmic binding protein-like II"/>
    <property type="match status" value="1"/>
</dbReference>
<comment type="caution">
    <text evidence="6">The sequence shown here is derived from an EMBL/GenBank/DDBJ whole genome shotgun (WGS) entry which is preliminary data.</text>
</comment>
<gene>
    <name evidence="6" type="ORF">H7I41_10845</name>
</gene>
<dbReference type="RefSeq" id="WP_264012598.1">
    <property type="nucleotide sequence ID" value="NZ_JACKSJ010000085.1"/>
</dbReference>
<evidence type="ECO:0000313" key="6">
    <source>
        <dbReference type="EMBL" id="MCV7170411.1"/>
    </source>
</evidence>
<evidence type="ECO:0000313" key="7">
    <source>
        <dbReference type="Proteomes" id="UP001140293"/>
    </source>
</evidence>
<name>A0A9X2YN91_9MYCO</name>
<dbReference type="PANTHER" id="PTHR30118:SF15">
    <property type="entry name" value="TRANSCRIPTIONAL REGULATORY PROTEIN"/>
    <property type="match status" value="1"/>
</dbReference>
<dbReference type="InterPro" id="IPR036390">
    <property type="entry name" value="WH_DNA-bd_sf"/>
</dbReference>
<dbReference type="SUPFAM" id="SSF46785">
    <property type="entry name" value="Winged helix' DNA-binding domain"/>
    <property type="match status" value="1"/>
</dbReference>
<reference evidence="6" key="2">
    <citation type="journal article" date="2022" name="BMC Genomics">
        <title>Comparative genome analysis of mycobacteria focusing on tRNA and non-coding RNA.</title>
        <authorList>
            <person name="Behra P.R.K."/>
            <person name="Pettersson B.M.F."/>
            <person name="Ramesh M."/>
            <person name="Das S."/>
            <person name="Dasgupta S."/>
            <person name="Kirsebom L.A."/>
        </authorList>
    </citation>
    <scope>NUCLEOTIDE SEQUENCE</scope>
    <source>
        <strain evidence="6">DSM 44615</strain>
    </source>
</reference>